<dbReference type="InterPro" id="IPR002502">
    <property type="entry name" value="Amidase_domain"/>
</dbReference>
<evidence type="ECO:0000313" key="11">
    <source>
        <dbReference type="EMBL" id="CAL5141380.1"/>
    </source>
</evidence>
<dbReference type="SMART" id="SM00701">
    <property type="entry name" value="PGRP"/>
    <property type="match status" value="1"/>
</dbReference>
<dbReference type="CDD" id="cd06583">
    <property type="entry name" value="PGRP"/>
    <property type="match status" value="1"/>
</dbReference>
<dbReference type="PIRSF" id="PIRSF037945">
    <property type="entry name" value="PGRPs"/>
    <property type="match status" value="1"/>
</dbReference>
<evidence type="ECO:0000256" key="6">
    <source>
        <dbReference type="PIRNR" id="PIRNR037945"/>
    </source>
</evidence>
<evidence type="ECO:0000256" key="1">
    <source>
        <dbReference type="ARBA" id="ARBA00007553"/>
    </source>
</evidence>
<reference evidence="11" key="1">
    <citation type="submission" date="2024-06" db="EMBL/GenBank/DDBJ databases">
        <authorList>
            <person name="Liu X."/>
            <person name="Lenzi L."/>
            <person name="Haldenby T S."/>
            <person name="Uol C."/>
        </authorList>
    </citation>
    <scope>NUCLEOTIDE SEQUENCE</scope>
</reference>
<keyword evidence="4 6" id="KW-0391">Immunity</keyword>
<dbReference type="GO" id="GO:0008270">
    <property type="term" value="F:zinc ion binding"/>
    <property type="evidence" value="ECO:0007669"/>
    <property type="project" value="InterPro"/>
</dbReference>
<name>A0AAV2TYH7_CALDB</name>
<dbReference type="InterPro" id="IPR017331">
    <property type="entry name" value="Peptidoglycan_recognition"/>
</dbReference>
<dbReference type="GO" id="GO:0042834">
    <property type="term" value="F:peptidoglycan binding"/>
    <property type="evidence" value="ECO:0007669"/>
    <property type="project" value="InterPro"/>
</dbReference>
<feature type="domain" description="Peptidoglycan recognition protein family" evidence="10">
    <location>
        <begin position="24"/>
        <end position="167"/>
    </location>
</feature>
<evidence type="ECO:0000256" key="2">
    <source>
        <dbReference type="ARBA" id="ARBA00022588"/>
    </source>
</evidence>
<dbReference type="PANTHER" id="PTHR11022:SF41">
    <property type="entry name" value="PEPTIDOGLYCAN-RECOGNITION PROTEIN LC-RELATED"/>
    <property type="match status" value="1"/>
</dbReference>
<dbReference type="InterPro" id="IPR006619">
    <property type="entry name" value="PGRP_domain_met/bac"/>
</dbReference>
<protein>
    <recommendedName>
        <fullName evidence="6">Peptidoglycan-recognition protein</fullName>
    </recommendedName>
</protein>
<dbReference type="SMART" id="SM00644">
    <property type="entry name" value="Ami_2"/>
    <property type="match status" value="1"/>
</dbReference>
<dbReference type="Gene3D" id="3.40.80.10">
    <property type="entry name" value="Peptidoglycan recognition protein-like"/>
    <property type="match status" value="1"/>
</dbReference>
<keyword evidence="2 6" id="KW-0399">Innate immunity</keyword>
<feature type="disulfide bond" evidence="7">
    <location>
        <begin position="62"/>
        <end position="67"/>
    </location>
</feature>
<evidence type="ECO:0000256" key="8">
    <source>
        <dbReference type="SAM" id="SignalP"/>
    </source>
</evidence>
<dbReference type="GO" id="GO:0008745">
    <property type="term" value="F:N-acetylmuramoyl-L-alanine amidase activity"/>
    <property type="evidence" value="ECO:0007669"/>
    <property type="project" value="InterPro"/>
</dbReference>
<keyword evidence="5" id="KW-1015">Disulfide bond</keyword>
<evidence type="ECO:0000259" key="9">
    <source>
        <dbReference type="SMART" id="SM00644"/>
    </source>
</evidence>
<dbReference type="PANTHER" id="PTHR11022">
    <property type="entry name" value="PEPTIDOGLYCAN RECOGNITION PROTEIN"/>
    <property type="match status" value="1"/>
</dbReference>
<dbReference type="InterPro" id="IPR015510">
    <property type="entry name" value="PGRP"/>
</dbReference>
<feature type="domain" description="N-acetylmuramoyl-L-alanine amidase" evidence="9">
    <location>
        <begin position="36"/>
        <end position="173"/>
    </location>
</feature>
<feature type="signal peptide" evidence="8">
    <location>
        <begin position="1"/>
        <end position="21"/>
    </location>
</feature>
<dbReference type="GO" id="GO:0045087">
    <property type="term" value="P:innate immune response"/>
    <property type="evidence" value="ECO:0007669"/>
    <property type="project" value="UniProtKB-KW"/>
</dbReference>
<dbReference type="Proteomes" id="UP001497525">
    <property type="component" value="Unassembled WGS sequence"/>
</dbReference>
<dbReference type="Pfam" id="PF01510">
    <property type="entry name" value="Amidase_2"/>
    <property type="match status" value="1"/>
</dbReference>
<proteinExistence type="inferred from homology"/>
<gene>
    <name evidence="11" type="ORF">CDAUBV1_LOCUS16629</name>
</gene>
<evidence type="ECO:0000256" key="3">
    <source>
        <dbReference type="ARBA" id="ARBA00022729"/>
    </source>
</evidence>
<dbReference type="EMBL" id="CAXLJL010000856">
    <property type="protein sequence ID" value="CAL5141380.1"/>
    <property type="molecule type" value="Genomic_DNA"/>
</dbReference>
<evidence type="ECO:0000259" key="10">
    <source>
        <dbReference type="SMART" id="SM00701"/>
    </source>
</evidence>
<dbReference type="GO" id="GO:0009253">
    <property type="term" value="P:peptidoglycan catabolic process"/>
    <property type="evidence" value="ECO:0007669"/>
    <property type="project" value="InterPro"/>
</dbReference>
<accession>A0AAV2TYH7</accession>
<dbReference type="SUPFAM" id="SSF55846">
    <property type="entry name" value="N-acetylmuramoyl-L-alanine amidase-like"/>
    <property type="match status" value="1"/>
</dbReference>
<comment type="similarity">
    <text evidence="1 6">Belongs to the N-acetylmuramoyl-L-alanine amidase 2 family.</text>
</comment>
<comment type="caution">
    <text evidence="11">The sequence shown here is derived from an EMBL/GenBank/DDBJ whole genome shotgun (WGS) entry which is preliminary data.</text>
</comment>
<evidence type="ECO:0000313" key="12">
    <source>
        <dbReference type="Proteomes" id="UP001497525"/>
    </source>
</evidence>
<evidence type="ECO:0000256" key="4">
    <source>
        <dbReference type="ARBA" id="ARBA00022859"/>
    </source>
</evidence>
<evidence type="ECO:0000256" key="7">
    <source>
        <dbReference type="PIRSR" id="PIRSR037945-1"/>
    </source>
</evidence>
<evidence type="ECO:0000256" key="5">
    <source>
        <dbReference type="ARBA" id="ARBA00023157"/>
    </source>
</evidence>
<sequence>MEFHNCEVCTLVLMLMAVSFASDLRIVAREEWNASDPTEIPECLQTPVPYVFVHHTYEPEICFGDECKRSVRNIQTFHMKVRGWSDIGYTFLIGGDGIVYEGRGWGVVGAHTYRYNKVGYGLCLIGDYRKDKPTEESLESLKQLIELGVSCGQIRTNYTLLGHRDVGNTECPGDALYKEIQTWEHFNLTNFIH</sequence>
<dbReference type="FunFam" id="3.40.80.10:FF:000001">
    <property type="entry name" value="Peptidoglycan recognition protein 1"/>
    <property type="match status" value="1"/>
</dbReference>
<feature type="chain" id="PRO_5043875708" description="Peptidoglycan-recognition protein" evidence="8">
    <location>
        <begin position="22"/>
        <end position="193"/>
    </location>
</feature>
<dbReference type="AlphaFoldDB" id="A0AAV2TYH7"/>
<organism evidence="11 12">
    <name type="scientific">Calicophoron daubneyi</name>
    <name type="common">Rumen fluke</name>
    <name type="synonym">Paramphistomum daubneyi</name>
    <dbReference type="NCBI Taxonomy" id="300641"/>
    <lineage>
        <taxon>Eukaryota</taxon>
        <taxon>Metazoa</taxon>
        <taxon>Spiralia</taxon>
        <taxon>Lophotrochozoa</taxon>
        <taxon>Platyhelminthes</taxon>
        <taxon>Trematoda</taxon>
        <taxon>Digenea</taxon>
        <taxon>Plagiorchiida</taxon>
        <taxon>Pronocephalata</taxon>
        <taxon>Paramphistomoidea</taxon>
        <taxon>Paramphistomidae</taxon>
        <taxon>Calicophoron</taxon>
    </lineage>
</organism>
<keyword evidence="3 8" id="KW-0732">Signal</keyword>
<dbReference type="InterPro" id="IPR036505">
    <property type="entry name" value="Amidase/PGRP_sf"/>
</dbReference>